<dbReference type="PANTHER" id="PTHR43471:SF3">
    <property type="entry name" value="ABC TRANSPORTER PERMEASE PROTEIN NATB"/>
    <property type="match status" value="1"/>
</dbReference>
<evidence type="ECO:0000313" key="2">
    <source>
        <dbReference type="EMBL" id="HDL60548.1"/>
    </source>
</evidence>
<dbReference type="AlphaFoldDB" id="A0A7V0Q629"/>
<reference evidence="2" key="1">
    <citation type="journal article" date="2020" name="mSystems">
        <title>Genome- and Community-Level Interaction Insights into Carbon Utilization and Element Cycling Functions of Hydrothermarchaeota in Hydrothermal Sediment.</title>
        <authorList>
            <person name="Zhou Z."/>
            <person name="Liu Y."/>
            <person name="Xu W."/>
            <person name="Pan J."/>
            <person name="Luo Z.H."/>
            <person name="Li M."/>
        </authorList>
    </citation>
    <scope>NUCLEOTIDE SEQUENCE [LARGE SCALE GENOMIC DNA]</scope>
    <source>
        <strain evidence="2">HyVt-28</strain>
    </source>
</reference>
<gene>
    <name evidence="2" type="ORF">ENH14_03730</name>
</gene>
<feature type="transmembrane region" description="Helical" evidence="1">
    <location>
        <begin position="267"/>
        <end position="292"/>
    </location>
</feature>
<keyword evidence="1" id="KW-0812">Transmembrane</keyword>
<feature type="transmembrane region" description="Helical" evidence="1">
    <location>
        <begin position="221"/>
        <end position="247"/>
    </location>
</feature>
<dbReference type="Pfam" id="PF12679">
    <property type="entry name" value="ABC2_membrane_2"/>
    <property type="match status" value="1"/>
</dbReference>
<organism evidence="2">
    <name type="scientific">candidate division WOR-3 bacterium</name>
    <dbReference type="NCBI Taxonomy" id="2052148"/>
    <lineage>
        <taxon>Bacteria</taxon>
        <taxon>Bacteria division WOR-3</taxon>
    </lineage>
</organism>
<keyword evidence="1" id="KW-0472">Membrane</keyword>
<accession>A0A7V0Q629</accession>
<dbReference type="PANTHER" id="PTHR43471">
    <property type="entry name" value="ABC TRANSPORTER PERMEASE"/>
    <property type="match status" value="1"/>
</dbReference>
<sequence length="387" mass="43046">MRIGTLIYKELLDIVRDKRTILSMIIIPLVAIPLLIFVVSFFAYAREKRTFRETYTVAVSNEIKDNELVRLLRDSKLNILFSSNPSQNIIDKKAKAGLDYKNKIYIVYMDASSKESKVAAERCEKALMVLKENLIFKKLENYKINKEILKPFEIKKVNVAPPRKLAGLFAGILLGYLLVIMIFSGATYPAIDATAGEKERRTIEILLSSPATRTEIAMAKLIAVAVVAILSALLYAVSYSITMLTFSKVFVKDPALSVIINSLPFNLPVVLLLVLTLVPFSLFAASCEVAIASFAKSYKEAQSYLTPLMFIVILPAVISITSPDTTVSLKGAFIPVYNMTQAIKMIMMGEINIMFLLITVMSNIVYAALGIIATLKVFSNENVLLRE</sequence>
<proteinExistence type="predicted"/>
<feature type="transmembrane region" description="Helical" evidence="1">
    <location>
        <begin position="304"/>
        <end position="322"/>
    </location>
</feature>
<dbReference type="EMBL" id="DRDR01000163">
    <property type="protein sequence ID" value="HDL60548.1"/>
    <property type="molecule type" value="Genomic_DNA"/>
</dbReference>
<dbReference type="Proteomes" id="UP000886381">
    <property type="component" value="Unassembled WGS sequence"/>
</dbReference>
<feature type="transmembrane region" description="Helical" evidence="1">
    <location>
        <begin position="21"/>
        <end position="45"/>
    </location>
</feature>
<feature type="transmembrane region" description="Helical" evidence="1">
    <location>
        <begin position="353"/>
        <end position="378"/>
    </location>
</feature>
<keyword evidence="1" id="KW-1133">Transmembrane helix</keyword>
<comment type="caution">
    <text evidence="2">The sequence shown here is derived from an EMBL/GenBank/DDBJ whole genome shotgun (WGS) entry which is preliminary data.</text>
</comment>
<feature type="transmembrane region" description="Helical" evidence="1">
    <location>
        <begin position="165"/>
        <end position="191"/>
    </location>
</feature>
<evidence type="ECO:0000256" key="1">
    <source>
        <dbReference type="SAM" id="Phobius"/>
    </source>
</evidence>
<protein>
    <submittedName>
        <fullName evidence="2">ABC transporter permease</fullName>
    </submittedName>
</protein>
<dbReference type="GO" id="GO:0140359">
    <property type="term" value="F:ABC-type transporter activity"/>
    <property type="evidence" value="ECO:0007669"/>
    <property type="project" value="InterPro"/>
</dbReference>
<name>A0A7V0Q629_UNCW3</name>
<dbReference type="GO" id="GO:0005886">
    <property type="term" value="C:plasma membrane"/>
    <property type="evidence" value="ECO:0007669"/>
    <property type="project" value="UniProtKB-SubCell"/>
</dbReference>